<feature type="signal peptide" evidence="1">
    <location>
        <begin position="1"/>
        <end position="26"/>
    </location>
</feature>
<organism evidence="2 3">
    <name type="scientific">Svornostia abyssi</name>
    <dbReference type="NCBI Taxonomy" id="2898438"/>
    <lineage>
        <taxon>Bacteria</taxon>
        <taxon>Bacillati</taxon>
        <taxon>Actinomycetota</taxon>
        <taxon>Thermoleophilia</taxon>
        <taxon>Solirubrobacterales</taxon>
        <taxon>Baekduiaceae</taxon>
        <taxon>Svornostia</taxon>
    </lineage>
</organism>
<name>A0ABY5PL85_9ACTN</name>
<evidence type="ECO:0000313" key="3">
    <source>
        <dbReference type="Proteomes" id="UP001058860"/>
    </source>
</evidence>
<gene>
    <name evidence="2" type="ORF">LRS13_07935</name>
</gene>
<evidence type="ECO:0000313" key="2">
    <source>
        <dbReference type="EMBL" id="UUY05439.1"/>
    </source>
</evidence>
<dbReference type="Proteomes" id="UP001058860">
    <property type="component" value="Chromosome"/>
</dbReference>
<reference evidence="3" key="1">
    <citation type="submission" date="2021-11" db="EMBL/GenBank/DDBJ databases">
        <title>Cultivation dependent microbiological survey of springs from the worlds oldest radium mine currently devoted to the extraction of radon-saturated water.</title>
        <authorList>
            <person name="Kapinusova G."/>
            <person name="Smrhova T."/>
            <person name="Strejcek M."/>
            <person name="Suman J."/>
            <person name="Jani K."/>
            <person name="Pajer P."/>
            <person name="Uhlik O."/>
        </authorList>
    </citation>
    <scope>NUCLEOTIDE SEQUENCE [LARGE SCALE GENOMIC DNA]</scope>
    <source>
        <strain evidence="3">J379</strain>
    </source>
</reference>
<keyword evidence="3" id="KW-1185">Reference proteome</keyword>
<dbReference type="Gene3D" id="2.60.40.10">
    <property type="entry name" value="Immunoglobulins"/>
    <property type="match status" value="2"/>
</dbReference>
<dbReference type="EMBL" id="CP088295">
    <property type="protein sequence ID" value="UUY05439.1"/>
    <property type="molecule type" value="Genomic_DNA"/>
</dbReference>
<sequence>MRVRTCPVPLVVAGMLAAFGAPEAHAASADPSPRFIAPSSGQLVTGPQVAVTVRAPRAVTRVTATLDGAPVTARFRKGADGAWHATLRRRALRPGANRITVTTRTAGGRTGRRVARFSYGTRARPFTQVRVSPAIRGSAAVSLTTSADPRLRLRATLNGRAVTGVFLPRSSARRTARLGADDGLRHGRNVLRVSAVRPDGTYAIVRRAFTVSASRPLVGAGAHRRTTPRETVRLTGRYVPPPGTSASDVRYRWQVIRAPRGAKARPKTARDRVARFTPDKVGTYRLRLTARATTGARAAQAPVVADEVTVSSVADIPPIGTPVTTLTPDASILIGGSTYAYDPTQDAVQVVAIDRGTQEVLYENAFEGSASDVNTLLNQLAQYDTPLVFLADLDYDNESIVDASWNKVVQAIGGTPIPAITTGSSGGWSVVGVPGTPAGSAFQNNGTARNSSNPTQGAMQGYLQLDANDAFAFVPAERLQLDLAAPGAPAGQNQMVVGSSTFASGPLADGGTACSGGIQIVTLSAENLIPAANRTFATNGCGASADAANLQAATSYVQSLGAGSTSGTLLALVQTIGVPRDPATDPSLWSSFANAVGGLGGTITAVGDGSGSYSLVAGLGISGFPLVEGSSAFTGQPARITGVLQRARNGNFTPLVSSQTGSFQYGLATLAYQAPQPANPTAGQQAALAYIAETVLDLNAPAQGESCYVPATPDVRSEYCNSKYYNSWGGFASQLRGLAYPSGQSFSATDWTTVINQLAPKEGYGEFNAVGSLWSTISTAQGTNTQDSVQAVALAQQEAATIVGKLTGASSTVGSWLTFLGDLSDAADRLAEVVSEDLGGPLGFIAAGLLVSGDTANLPNGAPNLGAFNVQAADFAADLAESYGQATSELTHLGDLIVSDPGKLEDFDQGSQYALNDTPALNTGLTLAAAQFGWKSLFPAAFQIIQLPQGTGVNTGVTDARNYQCSVMYGSQVGSYYPFPNAQPSAQLLNPTLWVVVRKGAGIPNGSNGDSPATPPASLTDPLFQPYASGGNGITQYGLVKDWFYREAFNLGTAPVVNC</sequence>
<keyword evidence="1" id="KW-0732">Signal</keyword>
<feature type="chain" id="PRO_5046014966" evidence="1">
    <location>
        <begin position="27"/>
        <end position="1059"/>
    </location>
</feature>
<accession>A0ABY5PL85</accession>
<proteinExistence type="predicted"/>
<dbReference type="InterPro" id="IPR013783">
    <property type="entry name" value="Ig-like_fold"/>
</dbReference>
<protein>
    <submittedName>
        <fullName evidence="2">Uncharacterized protein</fullName>
    </submittedName>
</protein>
<dbReference type="RefSeq" id="WP_353865900.1">
    <property type="nucleotide sequence ID" value="NZ_CP088295.1"/>
</dbReference>
<evidence type="ECO:0000256" key="1">
    <source>
        <dbReference type="SAM" id="SignalP"/>
    </source>
</evidence>